<dbReference type="AlphaFoldDB" id="A0A1Y5Y5V0"/>
<name>A0A1Y5Y5V0_KIBAR</name>
<organism evidence="1 2">
    <name type="scientific">Kibdelosporangium aridum</name>
    <dbReference type="NCBI Taxonomy" id="2030"/>
    <lineage>
        <taxon>Bacteria</taxon>
        <taxon>Bacillati</taxon>
        <taxon>Actinomycetota</taxon>
        <taxon>Actinomycetes</taxon>
        <taxon>Pseudonocardiales</taxon>
        <taxon>Pseudonocardiaceae</taxon>
        <taxon>Kibdelosporangium</taxon>
    </lineage>
</organism>
<evidence type="ECO:0000313" key="2">
    <source>
        <dbReference type="Proteomes" id="UP000192674"/>
    </source>
</evidence>
<evidence type="ECO:0000313" key="1">
    <source>
        <dbReference type="EMBL" id="SMD26107.1"/>
    </source>
</evidence>
<proteinExistence type="predicted"/>
<dbReference type="RefSeq" id="WP_143447103.1">
    <property type="nucleotide sequence ID" value="NZ_FWXV01000013.1"/>
</dbReference>
<sequence length="64" mass="6777">MRTHTTPNHNVDDHPAGQMVLSTRRNVGARVNALAGYRVGTMFALSNKITALHADGLGGYGATN</sequence>
<gene>
    <name evidence="1" type="ORF">SAMN05661093_09687</name>
</gene>
<keyword evidence="2" id="KW-1185">Reference proteome</keyword>
<dbReference type="EMBL" id="FWXV01000013">
    <property type="protein sequence ID" value="SMD26107.1"/>
    <property type="molecule type" value="Genomic_DNA"/>
</dbReference>
<protein>
    <submittedName>
        <fullName evidence="1">Uncharacterized protein</fullName>
    </submittedName>
</protein>
<dbReference type="Proteomes" id="UP000192674">
    <property type="component" value="Unassembled WGS sequence"/>
</dbReference>
<accession>A0A1Y5Y5V0</accession>
<reference evidence="1 2" key="1">
    <citation type="submission" date="2017-04" db="EMBL/GenBank/DDBJ databases">
        <authorList>
            <person name="Afonso C.L."/>
            <person name="Miller P.J."/>
            <person name="Scott M.A."/>
            <person name="Spackman E."/>
            <person name="Goraichik I."/>
            <person name="Dimitrov K.M."/>
            <person name="Suarez D.L."/>
            <person name="Swayne D.E."/>
        </authorList>
    </citation>
    <scope>NUCLEOTIDE SEQUENCE [LARGE SCALE GENOMIC DNA]</scope>
    <source>
        <strain evidence="1 2">DSM 43828</strain>
    </source>
</reference>